<evidence type="ECO:0000256" key="10">
    <source>
        <dbReference type="PROSITE-ProRule" id="PRU00023"/>
    </source>
</evidence>
<dbReference type="PROSITE" id="PS50088">
    <property type="entry name" value="ANK_REPEAT"/>
    <property type="match status" value="3"/>
</dbReference>
<dbReference type="PROSITE" id="PS50297">
    <property type="entry name" value="ANK_REP_REGION"/>
    <property type="match status" value="3"/>
</dbReference>
<feature type="region of interest" description="Disordered" evidence="11">
    <location>
        <begin position="494"/>
        <end position="520"/>
    </location>
</feature>
<feature type="region of interest" description="Disordered" evidence="11">
    <location>
        <begin position="762"/>
        <end position="783"/>
    </location>
</feature>
<accession>A0AAJ7L6R5</accession>
<evidence type="ECO:0000256" key="8">
    <source>
        <dbReference type="ARBA" id="ARBA00023054"/>
    </source>
</evidence>
<keyword evidence="2" id="KW-0268">Exocytosis</keyword>
<evidence type="ECO:0000313" key="13">
    <source>
        <dbReference type="RefSeq" id="XP_018497576.2"/>
    </source>
</evidence>
<feature type="repeat" description="ANK" evidence="10">
    <location>
        <begin position="896"/>
        <end position="929"/>
    </location>
</feature>
<keyword evidence="6" id="KW-0638">Presynaptic neurotoxin</keyword>
<keyword evidence="6" id="KW-0528">Neurotoxin</keyword>
<dbReference type="SUPFAM" id="SSF48403">
    <property type="entry name" value="Ankyrin repeat"/>
    <property type="match status" value="1"/>
</dbReference>
<keyword evidence="12" id="KW-1185">Reference proteome</keyword>
<sequence length="1126" mass="124034">MFRGDWWKLPEGRRHVYTKEEQQKAEKLLDMIFGDYQDLDEDDGFVSIRQRTDSVSSTGSIETISSLNYPSSNSVASRQLEMTLASLSPAGSDSPPSSRISIDRTALSKIRNQLSSCLEKMRDLELQLKDVPVLQVKLSVLKEEKRLLKLQLRAKNRGDDSAVTGSPSISSILDITSAGESHTGDETLNQLRIPSLLQIKTLTPPREPPRVPPIHSEESIPRLAPLRSSSPTLSRGRRSAADNESSAILLKDELWDEATGQPRYKTEGDSSQDIADYLKDASVNEPLIIPKFYNHTGINCCAETRDRGTHTDMVHTRHAGVGSSSPLPPPLREVSEKKHLCDQCNESLLRPKRYPRTSATQTTPEKAKDCSDCSERRKRSLRSTSVNTDSEEPPKKTPKETFTFDVLDGTSILPKPCEECEKRKLTRSYSVSTSTVPSSTRNQSTDPMAESPSMSRKTAPSPPPKPKNFTRSVGVQSSYAVTISQSVQVNPELVRTRDSSCQSDSRLSQRQVGTQSERLQTNTNSVASGDFDVRHSVCDSCSSKRLRSVGTGEITIYDECCNRCGVKNKRDGGVQCNILTESNVQSSKEPLETCDKYVLTDDPYCEDITEGAIEKLGVLIFRASVRLVTYFLLIPPCLTLNCFHFVLKLIAIPCERCDVERIDCGMGDEDVFAEKETPRKATEEVGVMTDHSIIEPLCFPPQASGTSAGAALSRTSSASSVSHITGAVRLCDKCNCAIESVAKDFIDKNEHDPIVPSLQSRIPKLNQRGPRAPPRRAKPAAFDSVTKSLRRDVSVDDQQILAQNQSLPEPAERTGGKHTLSRDMDIACNILNEYLQRPENSDPNKLKSALQTIQTEWFKVTNRVDIDPYQIQDYLEEFDKMSNHLLHRIVNMADNNGNTALHYAVSHGNFSVVTRLLDSKVTDVNKQNKAGYTPVMLVALADVDNDSHKVTVQRLFATGDVNSKASQNGQTALMLAASHGKGEMVKMLLDADADPNTQDNDGSTALMCAAEHGYIDVVRILLANPDVEINIADNDGQTALSIAMEAGHKDTALLIYASSNFSRGNSPYSSLRGRKSRISPRATPPPSRPSRTPPPSRPSRTPPPPSPSRSRKGSTSSVSSFSRAWF</sequence>
<feature type="compositionally biased region" description="Polar residues" evidence="11">
    <location>
        <begin position="442"/>
        <end position="458"/>
    </location>
</feature>
<keyword evidence="6" id="KW-0800">Toxin</keyword>
<feature type="region of interest" description="Disordered" evidence="11">
    <location>
        <begin position="202"/>
        <end position="245"/>
    </location>
</feature>
<dbReference type="FunFam" id="1.25.40.20:FF:000017">
    <property type="entry name" value="KN motif and ankyrin repeat domain-containing protein 1"/>
    <property type="match status" value="1"/>
</dbReference>
<feature type="region of interest" description="Disordered" evidence="11">
    <location>
        <begin position="351"/>
        <end position="403"/>
    </location>
</feature>
<feature type="repeat" description="ANK" evidence="10">
    <location>
        <begin position="1001"/>
        <end position="1022"/>
    </location>
</feature>
<dbReference type="PANTHER" id="PTHR24168:SF21">
    <property type="entry name" value="KANK, ISOFORM D"/>
    <property type="match status" value="1"/>
</dbReference>
<evidence type="ECO:0000256" key="3">
    <source>
        <dbReference type="ARBA" id="ARBA00022537"/>
    </source>
</evidence>
<evidence type="ECO:0000256" key="6">
    <source>
        <dbReference type="ARBA" id="ARBA00023028"/>
    </source>
</evidence>
<keyword evidence="9" id="KW-0472">Membrane</keyword>
<dbReference type="GO" id="GO:0030837">
    <property type="term" value="P:negative regulation of actin filament polymerization"/>
    <property type="evidence" value="ECO:0007669"/>
    <property type="project" value="InterPro"/>
</dbReference>
<evidence type="ECO:0000256" key="7">
    <source>
        <dbReference type="ARBA" id="ARBA00023043"/>
    </source>
</evidence>
<dbReference type="GO" id="GO:0006887">
    <property type="term" value="P:exocytosis"/>
    <property type="evidence" value="ECO:0007669"/>
    <property type="project" value="UniProtKB-KW"/>
</dbReference>
<dbReference type="GeneID" id="100902821"/>
<reference evidence="13" key="1">
    <citation type="submission" date="2025-08" db="UniProtKB">
        <authorList>
            <consortium name="RefSeq"/>
        </authorList>
    </citation>
    <scope>IDENTIFICATION</scope>
</reference>
<dbReference type="GO" id="GO:0044218">
    <property type="term" value="C:other organism cell membrane"/>
    <property type="evidence" value="ECO:0007669"/>
    <property type="project" value="UniProtKB-KW"/>
</dbReference>
<dbReference type="GO" id="GO:0005737">
    <property type="term" value="C:cytoplasm"/>
    <property type="evidence" value="ECO:0007669"/>
    <property type="project" value="TreeGrafter"/>
</dbReference>
<evidence type="ECO:0000256" key="11">
    <source>
        <dbReference type="SAM" id="MobiDB-lite"/>
    </source>
</evidence>
<dbReference type="GO" id="GO:0044231">
    <property type="term" value="C:host cell presynaptic membrane"/>
    <property type="evidence" value="ECO:0007669"/>
    <property type="project" value="UniProtKB-KW"/>
</dbReference>
<keyword evidence="7 10" id="KW-0040">ANK repeat</keyword>
<dbReference type="SMART" id="SM00248">
    <property type="entry name" value="ANK"/>
    <property type="match status" value="5"/>
</dbReference>
<organism evidence="12 13">
    <name type="scientific">Galendromus occidentalis</name>
    <name type="common">western predatory mite</name>
    <dbReference type="NCBI Taxonomy" id="34638"/>
    <lineage>
        <taxon>Eukaryota</taxon>
        <taxon>Metazoa</taxon>
        <taxon>Ecdysozoa</taxon>
        <taxon>Arthropoda</taxon>
        <taxon>Chelicerata</taxon>
        <taxon>Arachnida</taxon>
        <taxon>Acari</taxon>
        <taxon>Parasitiformes</taxon>
        <taxon>Mesostigmata</taxon>
        <taxon>Gamasina</taxon>
        <taxon>Phytoseioidea</taxon>
        <taxon>Phytoseiidae</taxon>
        <taxon>Typhlodrominae</taxon>
        <taxon>Galendromus</taxon>
    </lineage>
</organism>
<evidence type="ECO:0000256" key="5">
    <source>
        <dbReference type="ARBA" id="ARBA00022737"/>
    </source>
</evidence>
<evidence type="ECO:0000256" key="4">
    <source>
        <dbReference type="ARBA" id="ARBA00022553"/>
    </source>
</evidence>
<feature type="compositionally biased region" description="Polar residues" evidence="11">
    <location>
        <begin position="499"/>
        <end position="520"/>
    </location>
</feature>
<dbReference type="GO" id="GO:0005856">
    <property type="term" value="C:cytoskeleton"/>
    <property type="evidence" value="ECO:0007669"/>
    <property type="project" value="TreeGrafter"/>
</dbReference>
<evidence type="ECO:0000256" key="1">
    <source>
        <dbReference type="ARBA" id="ARBA00004175"/>
    </source>
</evidence>
<comment type="subcellular location">
    <subcellularLocation>
        <location evidence="1">Target cell membrane</location>
    </subcellularLocation>
</comment>
<dbReference type="InterPro" id="IPR036770">
    <property type="entry name" value="Ankyrin_rpt-contain_sf"/>
</dbReference>
<dbReference type="PANTHER" id="PTHR24168">
    <property type="entry name" value="KN MOTIF AND ANKYRIN REPEAT DOMAIN-CONTAINING"/>
    <property type="match status" value="1"/>
</dbReference>
<feature type="region of interest" description="Disordered" evidence="11">
    <location>
        <begin position="424"/>
        <end position="471"/>
    </location>
</feature>
<proteinExistence type="predicted"/>
<dbReference type="Proteomes" id="UP000694867">
    <property type="component" value="Unplaced"/>
</dbReference>
<dbReference type="CTD" id="36668"/>
<dbReference type="InterPro" id="IPR047184">
    <property type="entry name" value="KANK1-4"/>
</dbReference>
<dbReference type="AlphaFoldDB" id="A0AAJ7L6R5"/>
<feature type="compositionally biased region" description="Low complexity" evidence="11">
    <location>
        <begin position="427"/>
        <end position="441"/>
    </location>
</feature>
<dbReference type="Pfam" id="PF00023">
    <property type="entry name" value="Ank"/>
    <property type="match status" value="1"/>
</dbReference>
<feature type="repeat" description="ANK" evidence="10">
    <location>
        <begin position="968"/>
        <end position="1000"/>
    </location>
</feature>
<evidence type="ECO:0000313" key="12">
    <source>
        <dbReference type="Proteomes" id="UP000694867"/>
    </source>
</evidence>
<gene>
    <name evidence="13" type="primary">LOC100902821</name>
</gene>
<keyword evidence="5" id="KW-0677">Repeat</keyword>
<name>A0AAJ7L6R5_9ACAR</name>
<feature type="compositionally biased region" description="Pro residues" evidence="11">
    <location>
        <begin position="1082"/>
        <end position="1107"/>
    </location>
</feature>
<feature type="compositionally biased region" description="Low complexity" evidence="11">
    <location>
        <begin position="1113"/>
        <end position="1126"/>
    </location>
</feature>
<feature type="compositionally biased region" description="Basic and acidic residues" evidence="11">
    <location>
        <begin position="365"/>
        <end position="375"/>
    </location>
</feature>
<keyword evidence="3" id="KW-1052">Target cell membrane</keyword>
<keyword evidence="4" id="KW-0597">Phosphoprotein</keyword>
<dbReference type="Pfam" id="PF12796">
    <property type="entry name" value="Ank_2"/>
    <property type="match status" value="1"/>
</dbReference>
<feature type="region of interest" description="Disordered" evidence="11">
    <location>
        <begin position="1063"/>
        <end position="1126"/>
    </location>
</feature>
<dbReference type="InterPro" id="IPR002110">
    <property type="entry name" value="Ankyrin_rpt"/>
</dbReference>
<keyword evidence="8" id="KW-0175">Coiled coil</keyword>
<dbReference type="Gene3D" id="1.25.40.20">
    <property type="entry name" value="Ankyrin repeat-containing domain"/>
    <property type="match status" value="1"/>
</dbReference>
<evidence type="ECO:0000256" key="2">
    <source>
        <dbReference type="ARBA" id="ARBA00022483"/>
    </source>
</evidence>
<keyword evidence="9" id="KW-1053">Target membrane</keyword>
<dbReference type="PRINTS" id="PR01415">
    <property type="entry name" value="ANKYRIN"/>
</dbReference>
<protein>
    <submittedName>
        <fullName evidence="13">Uncharacterized protein LOC100902821</fullName>
    </submittedName>
</protein>
<dbReference type="RefSeq" id="XP_018497576.2">
    <property type="nucleotide sequence ID" value="XM_018642060.2"/>
</dbReference>
<dbReference type="KEGG" id="goe:100902821"/>
<evidence type="ECO:0000256" key="9">
    <source>
        <dbReference type="ARBA" id="ARBA00023298"/>
    </source>
</evidence>